<dbReference type="EMBL" id="NCKW01007813">
    <property type="protein sequence ID" value="POM69889.1"/>
    <property type="molecule type" value="Genomic_DNA"/>
</dbReference>
<organism evidence="1 2">
    <name type="scientific">Phytophthora palmivora</name>
    <dbReference type="NCBI Taxonomy" id="4796"/>
    <lineage>
        <taxon>Eukaryota</taxon>
        <taxon>Sar</taxon>
        <taxon>Stramenopiles</taxon>
        <taxon>Oomycota</taxon>
        <taxon>Peronosporomycetes</taxon>
        <taxon>Peronosporales</taxon>
        <taxon>Peronosporaceae</taxon>
        <taxon>Phytophthora</taxon>
    </lineage>
</organism>
<proteinExistence type="predicted"/>
<accession>A0A2P4XWQ4</accession>
<protein>
    <submittedName>
        <fullName evidence="1">Uncharacterized protein</fullName>
    </submittedName>
</protein>
<dbReference type="Proteomes" id="UP000237271">
    <property type="component" value="Unassembled WGS sequence"/>
</dbReference>
<dbReference type="AlphaFoldDB" id="A0A2P4XWQ4"/>
<sequence>MEKGKRLRAIKSNIAAWEELAEPTVFRSFEKAIPRYPARFRGVLILEVLITIRRVKYALDRATSMCAKASF</sequence>
<name>A0A2P4XWQ4_9STRA</name>
<comment type="caution">
    <text evidence="1">The sequence shown here is derived from an EMBL/GenBank/DDBJ whole genome shotgun (WGS) entry which is preliminary data.</text>
</comment>
<evidence type="ECO:0000313" key="2">
    <source>
        <dbReference type="Proteomes" id="UP000237271"/>
    </source>
</evidence>
<reference evidence="1 2" key="1">
    <citation type="journal article" date="2017" name="Genome Biol. Evol.">
        <title>Phytophthora megakarya and P. palmivora, closely related causal agents of cacao black pod rot, underwent increases in genome sizes and gene numbers by different mechanisms.</title>
        <authorList>
            <person name="Ali S.S."/>
            <person name="Shao J."/>
            <person name="Lary D.J."/>
            <person name="Kronmiller B."/>
            <person name="Shen D."/>
            <person name="Strem M.D."/>
            <person name="Amoako-Attah I."/>
            <person name="Akrofi A.Y."/>
            <person name="Begoude B.A."/>
            <person name="Ten Hoopen G.M."/>
            <person name="Coulibaly K."/>
            <person name="Kebe B.I."/>
            <person name="Melnick R.L."/>
            <person name="Guiltinan M.J."/>
            <person name="Tyler B.M."/>
            <person name="Meinhardt L.W."/>
            <person name="Bailey B.A."/>
        </authorList>
    </citation>
    <scope>NUCLEOTIDE SEQUENCE [LARGE SCALE GENOMIC DNA]</scope>
    <source>
        <strain evidence="2">sbr112.9</strain>
    </source>
</reference>
<keyword evidence="2" id="KW-1185">Reference proteome</keyword>
<gene>
    <name evidence="1" type="ORF">PHPALM_13780</name>
</gene>
<evidence type="ECO:0000313" key="1">
    <source>
        <dbReference type="EMBL" id="POM69889.1"/>
    </source>
</evidence>